<reference evidence="10 11" key="1">
    <citation type="submission" date="2019-11" db="EMBL/GenBank/DDBJ databases">
        <title>Genome analysis of Rhizobacterium cereale a novel genus and species isolated from maize roots in North Spain.</title>
        <authorList>
            <person name="Menendez E."/>
            <person name="Flores-Felix J.D."/>
            <person name="Ramirez-Bahena M.-H."/>
            <person name="Igual J.M."/>
            <person name="Garcia-Fraile P."/>
            <person name="Peix A."/>
            <person name="Velazquez E."/>
        </authorList>
    </citation>
    <scope>NUCLEOTIDE SEQUENCE [LARGE SCALE GENOMIC DNA]</scope>
    <source>
        <strain evidence="10 11">RZME27</strain>
    </source>
</reference>
<dbReference type="Gene3D" id="3.90.1200.10">
    <property type="match status" value="1"/>
</dbReference>
<comment type="caution">
    <text evidence="10">The sequence shown here is derived from an EMBL/GenBank/DDBJ whole genome shotgun (WGS) entry which is preliminary data.</text>
</comment>
<dbReference type="InterPro" id="IPR002575">
    <property type="entry name" value="Aminoglycoside_PTrfase"/>
</dbReference>
<dbReference type="AlphaFoldDB" id="A0A6A8AAX0"/>
<evidence type="ECO:0000256" key="4">
    <source>
        <dbReference type="ARBA" id="ARBA00022777"/>
    </source>
</evidence>
<evidence type="ECO:0000313" key="11">
    <source>
        <dbReference type="Proteomes" id="UP000435138"/>
    </source>
</evidence>
<proteinExistence type="predicted"/>
<organism evidence="10 11">
    <name type="scientific">Endobacterium cereale</name>
    <dbReference type="NCBI Taxonomy" id="2663029"/>
    <lineage>
        <taxon>Bacteria</taxon>
        <taxon>Pseudomonadati</taxon>
        <taxon>Pseudomonadota</taxon>
        <taxon>Alphaproteobacteria</taxon>
        <taxon>Hyphomicrobiales</taxon>
        <taxon>Rhizobiaceae</taxon>
        <taxon>Endobacterium</taxon>
    </lineage>
</organism>
<dbReference type="EMBL" id="WIXI01000043">
    <property type="protein sequence ID" value="MQY47057.1"/>
    <property type="molecule type" value="Genomic_DNA"/>
</dbReference>
<comment type="function">
    <text evidence="6">Catalyzes the GTP-dependent phosphorylation of 5-hydroxy-L-lysine.</text>
</comment>
<dbReference type="Proteomes" id="UP000435138">
    <property type="component" value="Unassembled WGS sequence"/>
</dbReference>
<gene>
    <name evidence="10" type="ORF">GAO09_13545</name>
</gene>
<dbReference type="EC" id="2.7.1.81" evidence="7"/>
<sequence length="351" mass="38901">MINNAAARVLGAELETGAIAVPPDQAERIALDHYGLTGKVEWLWGEKDSNYRLTLEDGTGYLLKILNPAEDPNVTSMHSKALLHVEAMDPGIPVQRIIRTKEGAADFRFVADDGGERGVRMVTFVPGMAQRTASHSPLQREKIGVLLGRMQKALKSFSHEAASHRITWDMTHAMGMRDLLPAFTDARERARLEKAINDFEAEIVPVIGALPAQVIHNDFNMENILVDPDRPDDVTGIIDFGDMVFAPNLFDVGVAAAYQIGAEAEPVEAMCDLIRGYRSQCTLSDAEIDLVYTAAVMRLVMRLAIPQWRAKLFPEDAERFTIRSASVWEQLARLDAIPKSQAIDRLRAADR</sequence>
<evidence type="ECO:0000256" key="6">
    <source>
        <dbReference type="ARBA" id="ARBA00037368"/>
    </source>
</evidence>
<dbReference type="PANTHER" id="PTHR21064:SF1">
    <property type="entry name" value="HYDROXYLYSINE KINASE"/>
    <property type="match status" value="1"/>
</dbReference>
<evidence type="ECO:0000256" key="1">
    <source>
        <dbReference type="ARBA" id="ARBA00004496"/>
    </source>
</evidence>
<keyword evidence="3 10" id="KW-0808">Transferase</keyword>
<dbReference type="PANTHER" id="PTHR21064">
    <property type="entry name" value="AMINOGLYCOSIDE PHOSPHOTRANSFERASE DOMAIN-CONTAINING PROTEIN-RELATED"/>
    <property type="match status" value="1"/>
</dbReference>
<dbReference type="SUPFAM" id="SSF56112">
    <property type="entry name" value="Protein kinase-like (PK-like)"/>
    <property type="match status" value="1"/>
</dbReference>
<feature type="domain" description="Aminoglycoside phosphotransferase" evidence="9">
    <location>
        <begin position="45"/>
        <end position="270"/>
    </location>
</feature>
<evidence type="ECO:0000256" key="3">
    <source>
        <dbReference type="ARBA" id="ARBA00022679"/>
    </source>
</evidence>
<evidence type="ECO:0000313" key="10">
    <source>
        <dbReference type="EMBL" id="MQY47057.1"/>
    </source>
</evidence>
<keyword evidence="4" id="KW-0418">Kinase</keyword>
<keyword evidence="2" id="KW-0963">Cytoplasm</keyword>
<evidence type="ECO:0000259" key="9">
    <source>
        <dbReference type="Pfam" id="PF01636"/>
    </source>
</evidence>
<dbReference type="InterPro" id="IPR050249">
    <property type="entry name" value="Pseudomonas-type_ThrB"/>
</dbReference>
<dbReference type="GO" id="GO:0047992">
    <property type="term" value="F:hydroxylysine kinase activity"/>
    <property type="evidence" value="ECO:0007669"/>
    <property type="project" value="UniProtKB-EC"/>
</dbReference>
<keyword evidence="11" id="KW-1185">Reference proteome</keyword>
<dbReference type="Pfam" id="PF01636">
    <property type="entry name" value="APH"/>
    <property type="match status" value="1"/>
</dbReference>
<comment type="subcellular location">
    <subcellularLocation>
        <location evidence="1">Cytoplasm</location>
    </subcellularLocation>
</comment>
<evidence type="ECO:0000256" key="5">
    <source>
        <dbReference type="ARBA" id="ARBA00036820"/>
    </source>
</evidence>
<dbReference type="GO" id="GO:0005737">
    <property type="term" value="C:cytoplasm"/>
    <property type="evidence" value="ECO:0007669"/>
    <property type="project" value="UniProtKB-SubCell"/>
</dbReference>
<evidence type="ECO:0000256" key="7">
    <source>
        <dbReference type="ARBA" id="ARBA00038873"/>
    </source>
</evidence>
<name>A0A6A8AAX0_9HYPH</name>
<evidence type="ECO:0000256" key="2">
    <source>
        <dbReference type="ARBA" id="ARBA00022490"/>
    </source>
</evidence>
<dbReference type="InterPro" id="IPR011009">
    <property type="entry name" value="Kinase-like_dom_sf"/>
</dbReference>
<evidence type="ECO:0000256" key="8">
    <source>
        <dbReference type="ARBA" id="ARBA00040505"/>
    </source>
</evidence>
<protein>
    <recommendedName>
        <fullName evidence="8">Hydroxylysine kinase</fullName>
        <ecNumber evidence="7">2.7.1.81</ecNumber>
    </recommendedName>
</protein>
<comment type="catalytic activity">
    <reaction evidence="5">
        <text>(5R)-5-hydroxy-L-lysine + GTP = (5R)-5-phosphooxy-L-lysine + GDP + H(+)</text>
        <dbReference type="Rhea" id="RHEA:19049"/>
        <dbReference type="ChEBI" id="CHEBI:15378"/>
        <dbReference type="ChEBI" id="CHEBI:37565"/>
        <dbReference type="ChEBI" id="CHEBI:57882"/>
        <dbReference type="ChEBI" id="CHEBI:58189"/>
        <dbReference type="ChEBI" id="CHEBI:58357"/>
        <dbReference type="EC" id="2.7.1.81"/>
    </reaction>
</comment>
<accession>A0A6A8AAX0</accession>